<feature type="transmembrane region" description="Helical" evidence="1">
    <location>
        <begin position="85"/>
        <end position="104"/>
    </location>
</feature>
<name>A0A1X7LE48_9FLAO</name>
<dbReference type="EMBL" id="FXAO01000012">
    <property type="protein sequence ID" value="SMG51439.1"/>
    <property type="molecule type" value="Genomic_DNA"/>
</dbReference>
<organism evidence="2 3">
    <name type="scientific">Arenibacter troitsensis</name>
    <dbReference type="NCBI Taxonomy" id="188872"/>
    <lineage>
        <taxon>Bacteria</taxon>
        <taxon>Pseudomonadati</taxon>
        <taxon>Bacteroidota</taxon>
        <taxon>Flavobacteriia</taxon>
        <taxon>Flavobacteriales</taxon>
        <taxon>Flavobacteriaceae</taxon>
        <taxon>Arenibacter</taxon>
    </lineage>
</organism>
<proteinExistence type="predicted"/>
<dbReference type="Proteomes" id="UP000193420">
    <property type="component" value="Unassembled WGS sequence"/>
</dbReference>
<dbReference type="AlphaFoldDB" id="A0A1X7LE48"/>
<reference evidence="3" key="1">
    <citation type="submission" date="2017-04" db="EMBL/GenBank/DDBJ databases">
        <authorList>
            <person name="Varghese N."/>
            <person name="Submissions S."/>
        </authorList>
    </citation>
    <scope>NUCLEOTIDE SEQUENCE [LARGE SCALE GENOMIC DNA]</scope>
    <source>
        <strain evidence="3">DSM 19835</strain>
    </source>
</reference>
<sequence length="107" mass="12718">MNSIFNFRTYELSFRFAKPYLWISFLVMVFMLFSGSVIFKISNLNSMVLSFKILFYLGVFLSHYDVARRKRLTFYQNFGLSKIVLILNSFLIDIALSLIFINLIRLF</sequence>
<protein>
    <submittedName>
        <fullName evidence="2">Uncharacterized protein</fullName>
    </submittedName>
</protein>
<dbReference type="STRING" id="188872.SAMN03080602_04084"/>
<keyword evidence="1" id="KW-0472">Membrane</keyword>
<evidence type="ECO:0000313" key="3">
    <source>
        <dbReference type="Proteomes" id="UP000193420"/>
    </source>
</evidence>
<accession>A0A1X7LE48</accession>
<gene>
    <name evidence="2" type="ORF">SAMN03080602_04084</name>
</gene>
<keyword evidence="1" id="KW-0812">Transmembrane</keyword>
<feature type="transmembrane region" description="Helical" evidence="1">
    <location>
        <begin position="47"/>
        <end position="64"/>
    </location>
</feature>
<evidence type="ECO:0000313" key="2">
    <source>
        <dbReference type="EMBL" id="SMG51439.1"/>
    </source>
</evidence>
<keyword evidence="1" id="KW-1133">Transmembrane helix</keyword>
<keyword evidence="3" id="KW-1185">Reference proteome</keyword>
<feature type="transmembrane region" description="Helical" evidence="1">
    <location>
        <begin position="20"/>
        <end position="41"/>
    </location>
</feature>
<evidence type="ECO:0000256" key="1">
    <source>
        <dbReference type="SAM" id="Phobius"/>
    </source>
</evidence>